<gene>
    <name evidence="4" type="ORF">QWJ38_23525</name>
</gene>
<dbReference type="InterPro" id="IPR025511">
    <property type="entry name" value="DUF4398"/>
</dbReference>
<dbReference type="Pfam" id="PF14346">
    <property type="entry name" value="DUF4398"/>
    <property type="match status" value="1"/>
</dbReference>
<evidence type="ECO:0000259" key="3">
    <source>
        <dbReference type="Pfam" id="PF14346"/>
    </source>
</evidence>
<evidence type="ECO:0000256" key="2">
    <source>
        <dbReference type="SAM" id="SignalP"/>
    </source>
</evidence>
<keyword evidence="2" id="KW-0732">Signal</keyword>
<proteinExistence type="predicted"/>
<name>A0ABT8E086_9BURK</name>
<protein>
    <submittedName>
        <fullName evidence="4">DUF4398 domain-containing protein</fullName>
    </submittedName>
</protein>
<dbReference type="Proteomes" id="UP001228044">
    <property type="component" value="Unassembled WGS sequence"/>
</dbReference>
<dbReference type="EMBL" id="JAUHHC010000009">
    <property type="protein sequence ID" value="MDN3923268.1"/>
    <property type="molecule type" value="Genomic_DNA"/>
</dbReference>
<evidence type="ECO:0000313" key="4">
    <source>
        <dbReference type="EMBL" id="MDN3923268.1"/>
    </source>
</evidence>
<evidence type="ECO:0000313" key="5">
    <source>
        <dbReference type="Proteomes" id="UP001228044"/>
    </source>
</evidence>
<dbReference type="RefSeq" id="WP_290361573.1">
    <property type="nucleotide sequence ID" value="NZ_JAUHHC010000009.1"/>
</dbReference>
<feature type="signal peptide" evidence="2">
    <location>
        <begin position="1"/>
        <end position="26"/>
    </location>
</feature>
<evidence type="ECO:0000256" key="1">
    <source>
        <dbReference type="SAM" id="MobiDB-lite"/>
    </source>
</evidence>
<feature type="region of interest" description="Disordered" evidence="1">
    <location>
        <begin position="101"/>
        <end position="127"/>
    </location>
</feature>
<sequence>MNANKLIHVPTAILAVTAIAWLGACASTPAPKTEMAVAEAAVKNATTTNTSENAPLELQKATAKLASAQQAMAKKDYERARELAQQAQVDAQVAELHAQSVRSRKAAQESQDAARVLDEELSRKTTR</sequence>
<dbReference type="PROSITE" id="PS51257">
    <property type="entry name" value="PROKAR_LIPOPROTEIN"/>
    <property type="match status" value="1"/>
</dbReference>
<feature type="domain" description="DUF4398" evidence="3">
    <location>
        <begin position="33"/>
        <end position="109"/>
    </location>
</feature>
<feature type="compositionally biased region" description="Basic and acidic residues" evidence="1">
    <location>
        <begin position="115"/>
        <end position="127"/>
    </location>
</feature>
<reference evidence="4 5" key="1">
    <citation type="submission" date="2023-06" db="EMBL/GenBank/DDBJ databases">
        <title>Pelomonas sp. PFR6 16S ribosomal RNA gene Genome sequencing and assembly.</title>
        <authorList>
            <person name="Woo H."/>
        </authorList>
    </citation>
    <scope>NUCLEOTIDE SEQUENCE [LARGE SCALE GENOMIC DNA]</scope>
    <source>
        <strain evidence="4 5">PFR6</strain>
    </source>
</reference>
<accession>A0ABT8E086</accession>
<organism evidence="4 5">
    <name type="scientific">Roseateles violae</name>
    <dbReference type="NCBI Taxonomy" id="3058042"/>
    <lineage>
        <taxon>Bacteria</taxon>
        <taxon>Pseudomonadati</taxon>
        <taxon>Pseudomonadota</taxon>
        <taxon>Betaproteobacteria</taxon>
        <taxon>Burkholderiales</taxon>
        <taxon>Sphaerotilaceae</taxon>
        <taxon>Roseateles</taxon>
    </lineage>
</organism>
<keyword evidence="5" id="KW-1185">Reference proteome</keyword>
<dbReference type="Gene3D" id="1.20.1270.390">
    <property type="match status" value="1"/>
</dbReference>
<feature type="chain" id="PRO_5046037772" evidence="2">
    <location>
        <begin position="27"/>
        <end position="127"/>
    </location>
</feature>
<comment type="caution">
    <text evidence="4">The sequence shown here is derived from an EMBL/GenBank/DDBJ whole genome shotgun (WGS) entry which is preliminary data.</text>
</comment>